<evidence type="ECO:0000313" key="3">
    <source>
        <dbReference type="Proteomes" id="UP000323876"/>
    </source>
</evidence>
<protein>
    <submittedName>
        <fullName evidence="2">Nuclear transport factor 2 family protein</fullName>
    </submittedName>
</protein>
<name>A0A5N0EAD3_9NOCA</name>
<proteinExistence type="predicted"/>
<dbReference type="InterPro" id="IPR027843">
    <property type="entry name" value="DUF4440"/>
</dbReference>
<dbReference type="Proteomes" id="UP000323876">
    <property type="component" value="Unassembled WGS sequence"/>
</dbReference>
<accession>A0A5N0EAD3</accession>
<dbReference type="Pfam" id="PF14534">
    <property type="entry name" value="DUF4440"/>
    <property type="match status" value="1"/>
</dbReference>
<dbReference type="EMBL" id="VXLC01000016">
    <property type="protein sequence ID" value="KAA8885134.1"/>
    <property type="molecule type" value="Genomic_DNA"/>
</dbReference>
<evidence type="ECO:0000313" key="2">
    <source>
        <dbReference type="EMBL" id="KAA8885134.1"/>
    </source>
</evidence>
<dbReference type="InterPro" id="IPR032710">
    <property type="entry name" value="NTF2-like_dom_sf"/>
</dbReference>
<sequence>MATTHPTGTDDTIKDRLVALLDEWMAAIVTNDAARIADYMTDDWIMVSENGITPAARFLTLVETGALSHSAMQRTSDAATFEYRGNVAVLTVRATNTAHFQGKRFDADEWTTDVFVETEQGWRCSLTHITAVSTG</sequence>
<comment type="caution">
    <text evidence="2">The sequence shown here is derived from an EMBL/GenBank/DDBJ whole genome shotgun (WGS) entry which is preliminary data.</text>
</comment>
<dbReference type="RefSeq" id="WP_150405499.1">
    <property type="nucleotide sequence ID" value="NZ_VXLC01000016.1"/>
</dbReference>
<dbReference type="Gene3D" id="3.10.450.50">
    <property type="match status" value="1"/>
</dbReference>
<feature type="domain" description="DUF4440" evidence="1">
    <location>
        <begin position="18"/>
        <end position="124"/>
    </location>
</feature>
<dbReference type="OrthoDB" id="8114763at2"/>
<organism evidence="2 3">
    <name type="scientific">Nocardia colli</name>
    <dbReference type="NCBI Taxonomy" id="2545717"/>
    <lineage>
        <taxon>Bacteria</taxon>
        <taxon>Bacillati</taxon>
        <taxon>Actinomycetota</taxon>
        <taxon>Actinomycetes</taxon>
        <taxon>Mycobacteriales</taxon>
        <taxon>Nocardiaceae</taxon>
        <taxon>Nocardia</taxon>
    </lineage>
</organism>
<evidence type="ECO:0000259" key="1">
    <source>
        <dbReference type="Pfam" id="PF14534"/>
    </source>
</evidence>
<reference evidence="2 3" key="1">
    <citation type="submission" date="2019-09" db="EMBL/GenBank/DDBJ databases">
        <authorList>
            <person name="Wang X."/>
        </authorList>
    </citation>
    <scope>NUCLEOTIDE SEQUENCE [LARGE SCALE GENOMIC DNA]</scope>
    <source>
        <strain evidence="2 3">CICC 11023</strain>
    </source>
</reference>
<gene>
    <name evidence="2" type="ORF">F3087_30305</name>
</gene>
<dbReference type="SUPFAM" id="SSF54427">
    <property type="entry name" value="NTF2-like"/>
    <property type="match status" value="1"/>
</dbReference>
<keyword evidence="3" id="KW-1185">Reference proteome</keyword>
<dbReference type="AlphaFoldDB" id="A0A5N0EAD3"/>